<keyword evidence="1" id="KW-0732">Signal</keyword>
<accession>A0A934S6Q3</accession>
<evidence type="ECO:0008006" key="4">
    <source>
        <dbReference type="Google" id="ProtNLM"/>
    </source>
</evidence>
<keyword evidence="3" id="KW-1185">Reference proteome</keyword>
<evidence type="ECO:0000313" key="2">
    <source>
        <dbReference type="EMBL" id="MBK1879948.1"/>
    </source>
</evidence>
<dbReference type="EMBL" id="JAENIL010000064">
    <property type="protein sequence ID" value="MBK1879948.1"/>
    <property type="molecule type" value="Genomic_DNA"/>
</dbReference>
<name>A0A934S6Q3_9BACT</name>
<evidence type="ECO:0000313" key="3">
    <source>
        <dbReference type="Proteomes" id="UP000617628"/>
    </source>
</evidence>
<organism evidence="2 3">
    <name type="scientific">Pelagicoccus mobilis</name>
    <dbReference type="NCBI Taxonomy" id="415221"/>
    <lineage>
        <taxon>Bacteria</taxon>
        <taxon>Pseudomonadati</taxon>
        <taxon>Verrucomicrobiota</taxon>
        <taxon>Opitutia</taxon>
        <taxon>Puniceicoccales</taxon>
        <taxon>Pelagicoccaceae</taxon>
        <taxon>Pelagicoccus</taxon>
    </lineage>
</organism>
<feature type="chain" id="PRO_5036883615" description="Pilus assembly protein PilP" evidence="1">
    <location>
        <begin position="24"/>
        <end position="156"/>
    </location>
</feature>
<evidence type="ECO:0000256" key="1">
    <source>
        <dbReference type="SAM" id="SignalP"/>
    </source>
</evidence>
<reference evidence="2" key="1">
    <citation type="submission" date="2021-01" db="EMBL/GenBank/DDBJ databases">
        <title>Modified the classification status of verrucomicrobia.</title>
        <authorList>
            <person name="Feng X."/>
        </authorList>
    </citation>
    <scope>NUCLEOTIDE SEQUENCE</scope>
    <source>
        <strain evidence="2">KCTC 13126</strain>
    </source>
</reference>
<feature type="signal peptide" evidence="1">
    <location>
        <begin position="1"/>
        <end position="23"/>
    </location>
</feature>
<comment type="caution">
    <text evidence="2">The sequence shown here is derived from an EMBL/GenBank/DDBJ whole genome shotgun (WGS) entry which is preliminary data.</text>
</comment>
<gene>
    <name evidence="2" type="ORF">JIN87_23895</name>
</gene>
<sequence length="156" mass="17353">MTRVFIRIATSALALGISSGAWGAIMSSEDRAEKLDTVKALVSVEVRAIEPELLDKAPSPFSRDLGLVRPEEEAAEEEIPLSDEELLQALSDYVNPTGIFMFGGEFYLVFKERKMKVGSEILIRLNGKEYTVLVTEITGSTYRIRRGDAELQLKLK</sequence>
<proteinExistence type="predicted"/>
<dbReference type="Proteomes" id="UP000617628">
    <property type="component" value="Unassembled WGS sequence"/>
</dbReference>
<protein>
    <recommendedName>
        <fullName evidence="4">Pilus assembly protein PilP</fullName>
    </recommendedName>
</protein>
<dbReference type="AlphaFoldDB" id="A0A934S6Q3"/>